<proteinExistence type="predicted"/>
<accession>A7IUE0</accession>
<evidence type="ECO:0000313" key="2">
    <source>
        <dbReference type="Proteomes" id="UP000246715"/>
    </source>
</evidence>
<gene>
    <name evidence="1" type="primary">m410L</name>
    <name evidence="1" type="ORF">MT325_m410L</name>
</gene>
<dbReference type="Proteomes" id="UP000246715">
    <property type="component" value="Segment"/>
</dbReference>
<organism evidence="1 2">
    <name type="scientific">Paramecium bursaria Chlorella virus MT325</name>
    <name type="common">PBCV-MT325</name>
    <dbReference type="NCBI Taxonomy" id="346932"/>
    <lineage>
        <taxon>Viruses</taxon>
        <taxon>Varidnaviria</taxon>
        <taxon>Bamfordvirae</taxon>
        <taxon>Nucleocytoviricota</taxon>
        <taxon>Megaviricetes</taxon>
        <taxon>Algavirales</taxon>
        <taxon>Phycodnaviridae</taxon>
        <taxon>Chlorovirus</taxon>
        <taxon>Chlorovirus conductrix</taxon>
        <taxon>Paramecium bursaria Chlorella virus A1</taxon>
    </lineage>
</organism>
<evidence type="ECO:0000313" key="1">
    <source>
        <dbReference type="EMBL" id="ABT13964.1"/>
    </source>
</evidence>
<protein>
    <submittedName>
        <fullName evidence="1">Uncharacterized protein m410L</fullName>
    </submittedName>
</protein>
<reference evidence="1 2" key="1">
    <citation type="journal article" date="2007" name="Virology">
        <title>Sequence and annotation of the 314-kb MT325 and the 321-kb FR483 viruses that infect Chlorella Pbi.</title>
        <authorList>
            <person name="Fitzgerald L.A."/>
            <person name="Graves M.V."/>
            <person name="Li X."/>
            <person name="Feldblyum T."/>
            <person name="Hartigan J."/>
            <person name="Van Etten J.L."/>
        </authorList>
    </citation>
    <scope>NUCLEOTIDE SEQUENCE [LARGE SCALE GENOMIC DNA]</scope>
    <source>
        <strain evidence="1 2">MT325</strain>
    </source>
</reference>
<sequence>MKGTTFSSCSLVVWSRSVVINWNSMDSMVVLTTSFRLSLPFMSSIHGNVLPTTTQSRYSGSNLCCSLYRAWF</sequence>
<dbReference type="EMBL" id="DQ491001">
    <property type="protein sequence ID" value="ABT13964.1"/>
    <property type="molecule type" value="Genomic_DNA"/>
</dbReference>
<organismHost>
    <name type="scientific">Paramecium bursaria</name>
    <dbReference type="NCBI Taxonomy" id="74790"/>
</organismHost>
<name>A7IUE0_PBCVM</name>